<dbReference type="STRING" id="311333.SAMN05421664_3610"/>
<evidence type="ECO:0000313" key="2">
    <source>
        <dbReference type="Proteomes" id="UP000199627"/>
    </source>
</evidence>
<evidence type="ECO:0008006" key="3">
    <source>
        <dbReference type="Google" id="ProtNLM"/>
    </source>
</evidence>
<name>A0A1H1GDV0_9FLAO</name>
<protein>
    <recommendedName>
        <fullName evidence="3">DUF1569 domain-containing protein</fullName>
    </recommendedName>
</protein>
<dbReference type="Gene3D" id="1.20.120.450">
    <property type="entry name" value="dinb family like domain"/>
    <property type="match status" value="1"/>
</dbReference>
<dbReference type="Pfam" id="PF07606">
    <property type="entry name" value="DUF1569"/>
    <property type="match status" value="1"/>
</dbReference>
<gene>
    <name evidence="1" type="ORF">SAMN05421664_3610</name>
</gene>
<dbReference type="AlphaFoldDB" id="A0A1H1GDV0"/>
<sequence>MVRKSLHNLVCFNEIIDRIFQLTEDSQKKWGKMNVSQMLCHCNLILQVPLQKIDLPKINIFFETIGWATKIEMQFFNNGIPKNMPTFKKLIVNFECDFNDSRSQLLKTLDEYRLAYENHHLPQKHSLFGNMTEKDWGFLEYKHLNHHLKQFNV</sequence>
<keyword evidence="2" id="KW-1185">Reference proteome</keyword>
<evidence type="ECO:0000313" key="1">
    <source>
        <dbReference type="EMBL" id="SDR11279.1"/>
    </source>
</evidence>
<dbReference type="InterPro" id="IPR034660">
    <property type="entry name" value="DinB/YfiT-like"/>
</dbReference>
<dbReference type="InterPro" id="IPR011463">
    <property type="entry name" value="DUF1569"/>
</dbReference>
<dbReference type="Proteomes" id="UP000199627">
    <property type="component" value="Unassembled WGS sequence"/>
</dbReference>
<dbReference type="RefSeq" id="WP_228421993.1">
    <property type="nucleotide sequence ID" value="NZ_FNKL01000004.1"/>
</dbReference>
<reference evidence="2" key="1">
    <citation type="submission" date="2016-10" db="EMBL/GenBank/DDBJ databases">
        <authorList>
            <person name="Varghese N."/>
            <person name="Submissions S."/>
        </authorList>
    </citation>
    <scope>NUCLEOTIDE SEQUENCE [LARGE SCALE GENOMIC DNA]</scope>
    <source>
        <strain evidence="2">DSM 17072</strain>
    </source>
</reference>
<accession>A0A1H1GDV0</accession>
<organism evidence="1 2">
    <name type="scientific">Chryseobacterium soldanellicola</name>
    <dbReference type="NCBI Taxonomy" id="311333"/>
    <lineage>
        <taxon>Bacteria</taxon>
        <taxon>Pseudomonadati</taxon>
        <taxon>Bacteroidota</taxon>
        <taxon>Flavobacteriia</taxon>
        <taxon>Flavobacteriales</taxon>
        <taxon>Weeksellaceae</taxon>
        <taxon>Chryseobacterium group</taxon>
        <taxon>Chryseobacterium</taxon>
    </lineage>
</organism>
<proteinExistence type="predicted"/>
<dbReference type="EMBL" id="FNKL01000004">
    <property type="protein sequence ID" value="SDR11279.1"/>
    <property type="molecule type" value="Genomic_DNA"/>
</dbReference>